<dbReference type="EMBL" id="KN846961">
    <property type="protein sequence ID" value="KIW63536.1"/>
    <property type="molecule type" value="Genomic_DNA"/>
</dbReference>
<sequence>MIGGNIEIFLGEEETCSKWAISNAHTVQPKRVDPRVSPVTPTVLLSANVGNKRLSGSSNVCGRVMTLTLLTARTAIGRQRIMFTRSGGHEADLKPKGRQVLLHNISIGLWLARIWVKAGRWCARGLPCCLVAWTWALNHGHMAASRDQSSATWAMQIRWDETKFLLPAIRVLERLVGRFGCGNRVVFGSNVAMECVSLVCICTLRIHEQILA</sequence>
<accession>A0A0D2F9I5</accession>
<evidence type="ECO:0000313" key="2">
    <source>
        <dbReference type="Proteomes" id="UP000054266"/>
    </source>
</evidence>
<keyword evidence="2" id="KW-1185">Reference proteome</keyword>
<evidence type="ECO:0000313" key="1">
    <source>
        <dbReference type="EMBL" id="KIW63535.1"/>
    </source>
</evidence>
<dbReference type="Proteomes" id="UP000054266">
    <property type="component" value="Unassembled WGS sequence"/>
</dbReference>
<dbReference type="AlphaFoldDB" id="A0A0D2F9I5"/>
<name>A0A0D2F9I5_9EURO</name>
<protein>
    <submittedName>
        <fullName evidence="1">Uncharacterized protein</fullName>
    </submittedName>
</protein>
<reference evidence="1 2" key="1">
    <citation type="submission" date="2015-01" db="EMBL/GenBank/DDBJ databases">
        <title>The Genome Sequence of Capronia semiimmersa CBS27337.</title>
        <authorList>
            <consortium name="The Broad Institute Genomics Platform"/>
            <person name="Cuomo C."/>
            <person name="de Hoog S."/>
            <person name="Gorbushina A."/>
            <person name="Stielow B."/>
            <person name="Teixiera M."/>
            <person name="Abouelleil A."/>
            <person name="Chapman S.B."/>
            <person name="Priest M."/>
            <person name="Young S.K."/>
            <person name="Wortman J."/>
            <person name="Nusbaum C."/>
            <person name="Birren B."/>
        </authorList>
    </citation>
    <scope>NUCLEOTIDE SEQUENCE [LARGE SCALE GENOMIC DNA]</scope>
    <source>
        <strain evidence="1 2">CBS 27337</strain>
    </source>
</reference>
<proteinExistence type="predicted"/>
<gene>
    <name evidence="1" type="ORF">PV04_08529</name>
</gene>
<dbReference type="EMBL" id="KN846961">
    <property type="protein sequence ID" value="KIW63535.1"/>
    <property type="molecule type" value="Genomic_DNA"/>
</dbReference>
<dbReference type="HOGENOM" id="CLU_1299550_0_0_1"/>
<organism evidence="1 2">
    <name type="scientific">Phialophora macrospora</name>
    <dbReference type="NCBI Taxonomy" id="1851006"/>
    <lineage>
        <taxon>Eukaryota</taxon>
        <taxon>Fungi</taxon>
        <taxon>Dikarya</taxon>
        <taxon>Ascomycota</taxon>
        <taxon>Pezizomycotina</taxon>
        <taxon>Eurotiomycetes</taxon>
        <taxon>Chaetothyriomycetidae</taxon>
        <taxon>Chaetothyriales</taxon>
        <taxon>Herpotrichiellaceae</taxon>
        <taxon>Phialophora</taxon>
    </lineage>
</organism>